<keyword evidence="6" id="KW-1185">Reference proteome</keyword>
<dbReference type="InterPro" id="IPR011042">
    <property type="entry name" value="6-blade_b-propeller_TolB-like"/>
</dbReference>
<evidence type="ECO:0000256" key="2">
    <source>
        <dbReference type="ARBA" id="ARBA00022737"/>
    </source>
</evidence>
<name>A0ABV4GR51_9BRAD</name>
<dbReference type="Pfam" id="PF03160">
    <property type="entry name" value="Calx-beta"/>
    <property type="match status" value="1"/>
</dbReference>
<dbReference type="Pfam" id="PF13313">
    <property type="entry name" value="DUF4082"/>
    <property type="match status" value="3"/>
</dbReference>
<evidence type="ECO:0000256" key="1">
    <source>
        <dbReference type="ARBA" id="ARBA00022729"/>
    </source>
</evidence>
<dbReference type="InterPro" id="IPR012938">
    <property type="entry name" value="Glc/Sorbosone_DH"/>
</dbReference>
<gene>
    <name evidence="5" type="ORF">ABH992_006820</name>
</gene>
<proteinExistence type="predicted"/>
<dbReference type="InterPro" id="IPR003644">
    <property type="entry name" value="Calx_beta"/>
</dbReference>
<keyword evidence="2" id="KW-0677">Repeat</keyword>
<dbReference type="SUPFAM" id="SSF141072">
    <property type="entry name" value="CalX-like"/>
    <property type="match status" value="2"/>
</dbReference>
<sequence length="1544" mass="160902">MPATLFTTETPTNSNATDGAGADYELGMRFTADASGMIEAIRYYKAANETGTHVGHIWSATGQELATVTFINEGASGWQQATLATPLTIAAGATYVVSVNINSYYVSTTQGFASGISNGGLNAPVGAGVFDYTAGVFPTAVYQNANYFRDVVYAAGSKKPNNHSGTVSVSGTPTQNQTLTATVSDADGVPATVTYQWQQSTNGTTWSNISGATARTLTLGQAQVGSFIRATAFYTDQLGSSETPVSAATATKVANVNDVGVVTINGTATQNQTLTASVTDPDGVPANITYRWQSSPDGTTWTNLSATTASLTLDSSLVGKRIRVNATYTDLLGASENATSTATATVGAASGTTLFTTQTPTNTNATDGAGADYELGMRFTADVSGVIQAIRYYKASNETGTHVGHIWSATGQELATVTFTNEGASGWQQATLATPLTIAAGTTYVVSVNINSYYVSTTQGFASGVSHGGLNASVGAGVFDYTAGVFPTNVYQNANYFRDVVFAASSSTPDNQPGAVSISGTPTQNQTLTATVSDADGVPATVTYQWQQSTNGTTWSNISGATARTLTLGQAQVGSFIRATAFYTDQLGSSETPVSAATATKVANVNDVGVVTINGTATQNQTLTASVTDPDGVPANITYRWQSSPDGTTWTNLSATTASLTLDSSLVGKRIRVNATYTDLLGASENATSTATATVGAASGTTLFTTQTPTNTNATDGVGADYELGMRFTADTSGVIQAIRYYKASNETGTHVGHIWSATGQELATVTFTNESTSGWQQATLATPLTIAAGTTYVVSVNINSYYVSTTQGFAFGASNGSLSAPVGAGVFDYNAGVFPTAVYQNANYFRDVVFAPSNVIALVNTSTIYVSETAGTVTVTVTRSGDLSSQNTIEYTTNEIGTGGTATAGSDFIQPTFNGRTNTGQVVFGPGESTKSFTIQIGNDQLTESNETFAIGLQNPGSGSLGAPRTVLVTIVDDDSPATIAMADVVLSVAESSPTATITLLRSGPVNQAATVGFTTSSGSALAGSDYTTTSGTVTFAAGQASQTVSVPIVNDTTPENDETFTVTLSNPTGATLGSQVTTTVKILDNDNPALGNLVRETAVTGLNQPAAMDWTPDGRYMLIAQKNGVVRVVDNGTLRSTPLIDLSTKVNDFGDRGLLGIAVNPNFSTNHYVYLLYTYDPPETETQSGLAAADGGGNRPSRLVRVTVDPVTMIADPSSEVVLVGKNSIWAYTSRPDANSGGDPSIVPSGIVNGTTITAPASQIETGAQDNDPDRAGIQNQNIRDYLATDSDSHSIGAVHFGPDGYLYLTVGDGTSYNFVDPRAVRVQDIHNLSGKLLRIDPVTGEGAPGNPYYQASDPNSNQSKVFYYGIRNAYRFSFDPVTNLPVLGDVGWNNWDEINTGQAGSNFGWPYLEGPDRTASYQNLAQAITFYNNGNRNFTTDPAAVFPILPLSHGAPDNFHVITAGDFYNQNTMFFDDVYNGTIFAATLDASRQIASVQLVDNVPGIVDLQKGPDGWLYGADIYEGTIRRWVDPSAAPNALGLAAS</sequence>
<protein>
    <submittedName>
        <fullName evidence="5">Glucose/arabinose dehydrogenase</fullName>
    </submittedName>
</protein>
<dbReference type="SMART" id="SM00237">
    <property type="entry name" value="Calx_beta"/>
    <property type="match status" value="2"/>
</dbReference>
<keyword evidence="1" id="KW-0732">Signal</keyword>
<evidence type="ECO:0000313" key="6">
    <source>
        <dbReference type="Proteomes" id="UP001565474"/>
    </source>
</evidence>
<keyword evidence="3" id="KW-0106">Calcium</keyword>
<dbReference type="PANTHER" id="PTHR19328">
    <property type="entry name" value="HEDGEHOG-INTERACTING PROTEIN"/>
    <property type="match status" value="1"/>
</dbReference>
<dbReference type="EMBL" id="JBGBZN010000002">
    <property type="protein sequence ID" value="MEY9474421.1"/>
    <property type="molecule type" value="Genomic_DNA"/>
</dbReference>
<dbReference type="InterPro" id="IPR038081">
    <property type="entry name" value="CalX-like_sf"/>
</dbReference>
<dbReference type="Proteomes" id="UP001565474">
    <property type="component" value="Unassembled WGS sequence"/>
</dbReference>
<dbReference type="InterPro" id="IPR025141">
    <property type="entry name" value="DUF4082"/>
</dbReference>
<dbReference type="Gene3D" id="2.60.40.2700">
    <property type="match status" value="4"/>
</dbReference>
<reference evidence="5 6" key="1">
    <citation type="submission" date="2024-07" db="EMBL/GenBank/DDBJ databases">
        <title>Genomic Encyclopedia of Type Strains, Phase V (KMG-V): Genome sequencing to study the core and pangenomes of soil and plant-associated prokaryotes.</title>
        <authorList>
            <person name="Whitman W."/>
        </authorList>
    </citation>
    <scope>NUCLEOTIDE SEQUENCE [LARGE SCALE GENOMIC DNA]</scope>
    <source>
        <strain evidence="5 6">USDA 222</strain>
    </source>
</reference>
<dbReference type="Gene3D" id="2.60.40.2030">
    <property type="match status" value="2"/>
</dbReference>
<dbReference type="Gene3D" id="2.120.10.30">
    <property type="entry name" value="TolB, C-terminal domain"/>
    <property type="match status" value="1"/>
</dbReference>
<dbReference type="SUPFAM" id="SSF50952">
    <property type="entry name" value="Soluble quinoprotein glucose dehydrogenase"/>
    <property type="match status" value="1"/>
</dbReference>
<evidence type="ECO:0000256" key="3">
    <source>
        <dbReference type="ARBA" id="ARBA00022837"/>
    </source>
</evidence>
<evidence type="ECO:0000313" key="5">
    <source>
        <dbReference type="EMBL" id="MEY9474421.1"/>
    </source>
</evidence>
<feature type="domain" description="Calx-beta" evidence="4">
    <location>
        <begin position="968"/>
        <end position="1067"/>
    </location>
</feature>
<dbReference type="Pfam" id="PF07995">
    <property type="entry name" value="GSDH"/>
    <property type="match status" value="2"/>
</dbReference>
<feature type="domain" description="Calx-beta" evidence="4">
    <location>
        <begin position="847"/>
        <end position="955"/>
    </location>
</feature>
<comment type="caution">
    <text evidence="5">The sequence shown here is derived from an EMBL/GenBank/DDBJ whole genome shotgun (WGS) entry which is preliminary data.</text>
</comment>
<dbReference type="InterPro" id="IPR011041">
    <property type="entry name" value="Quinoprot_gluc/sorb_DH_b-prop"/>
</dbReference>
<accession>A0ABV4GR51</accession>
<organism evidence="5 6">
    <name type="scientific">Bradyrhizobium yuanmingense</name>
    <dbReference type="NCBI Taxonomy" id="108015"/>
    <lineage>
        <taxon>Bacteria</taxon>
        <taxon>Pseudomonadati</taxon>
        <taxon>Pseudomonadota</taxon>
        <taxon>Alphaproteobacteria</taxon>
        <taxon>Hyphomicrobiales</taxon>
        <taxon>Nitrobacteraceae</taxon>
        <taxon>Bradyrhizobium</taxon>
    </lineage>
</organism>
<dbReference type="PANTHER" id="PTHR19328:SF13">
    <property type="entry name" value="HIPL1 PROTEIN"/>
    <property type="match status" value="1"/>
</dbReference>
<dbReference type="RefSeq" id="WP_370058534.1">
    <property type="nucleotide sequence ID" value="NZ_JBGBYD010000002.1"/>
</dbReference>
<evidence type="ECO:0000259" key="4">
    <source>
        <dbReference type="SMART" id="SM00237"/>
    </source>
</evidence>